<feature type="domain" description="RNA polymerase Rpb2" evidence="14">
    <location>
        <begin position="157"/>
        <end position="228"/>
    </location>
</feature>
<evidence type="ECO:0000259" key="16">
    <source>
        <dbReference type="Pfam" id="PF04565"/>
    </source>
</evidence>
<dbReference type="CDD" id="cd00653">
    <property type="entry name" value="RNA_pol_B_RPB2"/>
    <property type="match status" value="1"/>
</dbReference>
<feature type="domain" description="RNA polymerase beta subunit protrusion" evidence="15">
    <location>
        <begin position="56"/>
        <end position="507"/>
    </location>
</feature>
<dbReference type="InterPro" id="IPR010243">
    <property type="entry name" value="RNA_pol_bsu_bac"/>
</dbReference>
<keyword evidence="5 8" id="KW-0548">Nucleotidyltransferase</keyword>
<evidence type="ECO:0000313" key="19">
    <source>
        <dbReference type="Proteomes" id="UP000244932"/>
    </source>
</evidence>
<dbReference type="PANTHER" id="PTHR20856">
    <property type="entry name" value="DNA-DIRECTED RNA POLYMERASE I SUBUNIT 2"/>
    <property type="match status" value="1"/>
</dbReference>
<dbReference type="InterPro" id="IPR019462">
    <property type="entry name" value="DNA-dir_RNA_pol_bsu_external_1"/>
</dbReference>
<keyword evidence="4 8" id="KW-0808">Transferase</keyword>
<evidence type="ECO:0000259" key="13">
    <source>
        <dbReference type="Pfam" id="PF04560"/>
    </source>
</evidence>
<evidence type="ECO:0000259" key="12">
    <source>
        <dbReference type="Pfam" id="PF00562"/>
    </source>
</evidence>
<comment type="similarity">
    <text evidence="2">In the C-terminal section; belongs to the RNA polymerase beta' chain family.</text>
</comment>
<feature type="domain" description="RNA polymerase Rpb2" evidence="13">
    <location>
        <begin position="1289"/>
        <end position="1363"/>
    </location>
</feature>
<evidence type="ECO:0000259" key="14">
    <source>
        <dbReference type="Pfam" id="PF04561"/>
    </source>
</evidence>
<dbReference type="InterPro" id="IPR037034">
    <property type="entry name" value="RNA_pol_Rpb2_2_sf"/>
</dbReference>
<evidence type="ECO:0000256" key="2">
    <source>
        <dbReference type="ARBA" id="ARBA00009839"/>
    </source>
</evidence>
<name>A0A2R8A6C7_9RHOB</name>
<protein>
    <recommendedName>
        <fullName evidence="8 10">DNA-directed RNA polymerase subunit beta</fullName>
        <shortName evidence="8">RNAP subunit beta</shortName>
        <ecNumber evidence="8 10">2.7.7.6</ecNumber>
    </recommendedName>
    <alternativeName>
        <fullName evidence="8">RNA polymerase subunit beta</fullName>
    </alternativeName>
    <alternativeName>
        <fullName evidence="8">Transcriptase subunit beta</fullName>
    </alternativeName>
</protein>
<gene>
    <name evidence="8 18" type="primary">rpoB</name>
    <name evidence="18" type="ORF">POI8812_00072</name>
</gene>
<evidence type="ECO:0000259" key="15">
    <source>
        <dbReference type="Pfam" id="PF04563"/>
    </source>
</evidence>
<feature type="domain" description="DNA-directed RNA polymerase subunit 2 hybrid-binding" evidence="12">
    <location>
        <begin position="728"/>
        <end position="1287"/>
    </location>
</feature>
<dbReference type="InterPro" id="IPR014724">
    <property type="entry name" value="RNA_pol_RPB2_OB-fold"/>
</dbReference>
<dbReference type="Gene3D" id="3.90.1110.10">
    <property type="entry name" value="RNA polymerase Rpb2, domain 2"/>
    <property type="match status" value="1"/>
</dbReference>
<dbReference type="Pfam" id="PF04561">
    <property type="entry name" value="RNA_pol_Rpb2_2"/>
    <property type="match status" value="2"/>
</dbReference>
<evidence type="ECO:0000256" key="1">
    <source>
        <dbReference type="ARBA" id="ARBA00007616"/>
    </source>
</evidence>
<dbReference type="Gene3D" id="2.30.150.10">
    <property type="entry name" value="DNA-directed RNA polymerase, beta subunit, external 1 domain"/>
    <property type="match status" value="1"/>
</dbReference>
<keyword evidence="11" id="KW-0175">Coiled coil</keyword>
<keyword evidence="6 8" id="KW-0804">Transcription</keyword>
<evidence type="ECO:0000256" key="9">
    <source>
        <dbReference type="RuleBase" id="RU000434"/>
    </source>
</evidence>
<dbReference type="FunFam" id="3.90.1800.10:FF:000001">
    <property type="entry name" value="DNA-directed RNA polymerase subunit beta"/>
    <property type="match status" value="1"/>
</dbReference>
<dbReference type="OrthoDB" id="9803954at2"/>
<feature type="domain" description="RNA polymerase Rpb2" evidence="16">
    <location>
        <begin position="523"/>
        <end position="591"/>
    </location>
</feature>
<comment type="similarity">
    <text evidence="8 9">Belongs to the RNA polymerase beta chain family.</text>
</comment>
<dbReference type="InterPro" id="IPR007644">
    <property type="entry name" value="RNA_pol_bsu_protrusion"/>
</dbReference>
<dbReference type="Gene3D" id="2.40.50.150">
    <property type="match status" value="1"/>
</dbReference>
<dbReference type="InterPro" id="IPR015712">
    <property type="entry name" value="DNA-dir_RNA_pol_su2"/>
</dbReference>
<feature type="domain" description="RNA polymerase Rpb2" evidence="14">
    <location>
        <begin position="358"/>
        <end position="464"/>
    </location>
</feature>
<dbReference type="InterPro" id="IPR007645">
    <property type="entry name" value="RNA_pol_Rpb2_3"/>
</dbReference>
<evidence type="ECO:0000256" key="4">
    <source>
        <dbReference type="ARBA" id="ARBA00022679"/>
    </source>
</evidence>
<comment type="subunit">
    <text evidence="8 10">The RNAP catalytic core consists of 2 alpha, 1 beta, 1 beta' and 1 omega subunit. When a sigma factor is associated with the core the holoenzyme is formed, which can initiate transcription.</text>
</comment>
<dbReference type="FunFam" id="2.40.50.100:FF:000006">
    <property type="entry name" value="DNA-directed RNA polymerase subunit beta"/>
    <property type="match status" value="1"/>
</dbReference>
<organism evidence="18 19">
    <name type="scientific">Pontivivens insulae</name>
    <dbReference type="NCBI Taxonomy" id="1639689"/>
    <lineage>
        <taxon>Bacteria</taxon>
        <taxon>Pseudomonadati</taxon>
        <taxon>Pseudomonadota</taxon>
        <taxon>Alphaproteobacteria</taxon>
        <taxon>Rhodobacterales</taxon>
        <taxon>Paracoccaceae</taxon>
        <taxon>Pontivivens</taxon>
    </lineage>
</organism>
<proteinExistence type="inferred from homology"/>
<evidence type="ECO:0000256" key="10">
    <source>
        <dbReference type="RuleBase" id="RU363031"/>
    </source>
</evidence>
<dbReference type="InterPro" id="IPR007641">
    <property type="entry name" value="RNA_pol_Rpb2_7"/>
</dbReference>
<dbReference type="PROSITE" id="PS01166">
    <property type="entry name" value="RNA_POL_BETA"/>
    <property type="match status" value="1"/>
</dbReference>
<dbReference type="Pfam" id="PF04565">
    <property type="entry name" value="RNA_pol_Rpb2_3"/>
    <property type="match status" value="1"/>
</dbReference>
<dbReference type="GO" id="GO:0032549">
    <property type="term" value="F:ribonucleoside binding"/>
    <property type="evidence" value="ECO:0007669"/>
    <property type="project" value="InterPro"/>
</dbReference>
<comment type="function">
    <text evidence="8 10">DNA-dependent RNA polymerase catalyzes the transcription of DNA into RNA using the four ribonucleoside triphosphates as substrates.</text>
</comment>
<dbReference type="Pfam" id="PF04563">
    <property type="entry name" value="RNA_pol_Rpb2_1"/>
    <property type="match status" value="1"/>
</dbReference>
<dbReference type="Pfam" id="PF00562">
    <property type="entry name" value="RNA_pol_Rpb2_6"/>
    <property type="match status" value="1"/>
</dbReference>
<dbReference type="InterPro" id="IPR042107">
    <property type="entry name" value="DNA-dir_RNA_pol_bsu_ext_1_sf"/>
</dbReference>
<dbReference type="EC" id="2.7.7.6" evidence="8 10"/>
<evidence type="ECO:0000256" key="7">
    <source>
        <dbReference type="ARBA" id="ARBA00048552"/>
    </source>
</evidence>
<dbReference type="InterPro" id="IPR007121">
    <property type="entry name" value="RNA_pol_bsu_CS"/>
</dbReference>
<dbReference type="InterPro" id="IPR037033">
    <property type="entry name" value="DNA-dir_RNAP_su2_hyb_sf"/>
</dbReference>
<dbReference type="SUPFAM" id="SSF64484">
    <property type="entry name" value="beta and beta-prime subunits of DNA dependent RNA-polymerase"/>
    <property type="match status" value="1"/>
</dbReference>
<dbReference type="Gene3D" id="3.90.1800.10">
    <property type="entry name" value="RNA polymerase alpha subunit dimerisation domain"/>
    <property type="match status" value="1"/>
</dbReference>
<dbReference type="EMBL" id="OMKW01000001">
    <property type="protein sequence ID" value="SPF27779.1"/>
    <property type="molecule type" value="Genomic_DNA"/>
</dbReference>
<evidence type="ECO:0000256" key="3">
    <source>
        <dbReference type="ARBA" id="ARBA00022478"/>
    </source>
</evidence>
<dbReference type="GO" id="GO:0003677">
    <property type="term" value="F:DNA binding"/>
    <property type="evidence" value="ECO:0007669"/>
    <property type="project" value="UniProtKB-UniRule"/>
</dbReference>
<dbReference type="GO" id="GO:0000428">
    <property type="term" value="C:DNA-directed RNA polymerase complex"/>
    <property type="evidence" value="ECO:0007669"/>
    <property type="project" value="UniProtKB-KW"/>
</dbReference>
<keyword evidence="3 8" id="KW-0240">DNA-directed RNA polymerase</keyword>
<evidence type="ECO:0000256" key="11">
    <source>
        <dbReference type="SAM" id="Coils"/>
    </source>
</evidence>
<evidence type="ECO:0000256" key="5">
    <source>
        <dbReference type="ARBA" id="ARBA00022695"/>
    </source>
</evidence>
<dbReference type="InterPro" id="IPR007642">
    <property type="entry name" value="RNA_pol_Rpb2_2"/>
</dbReference>
<dbReference type="HAMAP" id="MF_01321">
    <property type="entry name" value="RNApol_bact_RpoB"/>
    <property type="match status" value="1"/>
</dbReference>
<comment type="similarity">
    <text evidence="1">In the N-terminal section; belongs to the RNA polymerase beta chain family.</text>
</comment>
<dbReference type="Pfam" id="PF10385">
    <property type="entry name" value="RNA_pol_Rpb2_45"/>
    <property type="match status" value="1"/>
</dbReference>
<dbReference type="Pfam" id="PF04560">
    <property type="entry name" value="RNA_pol_Rpb2_7"/>
    <property type="match status" value="1"/>
</dbReference>
<comment type="catalytic activity">
    <reaction evidence="7 8 10">
        <text>RNA(n) + a ribonucleoside 5'-triphosphate = RNA(n+1) + diphosphate</text>
        <dbReference type="Rhea" id="RHEA:21248"/>
        <dbReference type="Rhea" id="RHEA-COMP:14527"/>
        <dbReference type="Rhea" id="RHEA-COMP:17342"/>
        <dbReference type="ChEBI" id="CHEBI:33019"/>
        <dbReference type="ChEBI" id="CHEBI:61557"/>
        <dbReference type="ChEBI" id="CHEBI:140395"/>
        <dbReference type="EC" id="2.7.7.6"/>
    </reaction>
</comment>
<evidence type="ECO:0000256" key="6">
    <source>
        <dbReference type="ARBA" id="ARBA00023163"/>
    </source>
</evidence>
<dbReference type="Gene3D" id="2.40.50.100">
    <property type="match status" value="1"/>
</dbReference>
<accession>A0A2R8A6C7</accession>
<evidence type="ECO:0000259" key="17">
    <source>
        <dbReference type="Pfam" id="PF10385"/>
    </source>
</evidence>
<feature type="domain" description="DNA-directed RNA polymerase beta subunit external 1" evidence="17">
    <location>
        <begin position="601"/>
        <end position="666"/>
    </location>
</feature>
<dbReference type="Gene3D" id="2.40.270.10">
    <property type="entry name" value="DNA-directed RNA polymerase, subunit 2, domain 6"/>
    <property type="match status" value="1"/>
</dbReference>
<evidence type="ECO:0000256" key="8">
    <source>
        <dbReference type="HAMAP-Rule" id="MF_01321"/>
    </source>
</evidence>
<dbReference type="NCBIfam" id="TIGR02013">
    <property type="entry name" value="rpoB"/>
    <property type="match status" value="1"/>
</dbReference>
<dbReference type="GO" id="GO:0006351">
    <property type="term" value="P:DNA-templated transcription"/>
    <property type="evidence" value="ECO:0007669"/>
    <property type="project" value="UniProtKB-UniRule"/>
</dbReference>
<feature type="coiled-coil region" evidence="11">
    <location>
        <begin position="948"/>
        <end position="979"/>
    </location>
</feature>
<evidence type="ECO:0000313" key="18">
    <source>
        <dbReference type="EMBL" id="SPF27779.1"/>
    </source>
</evidence>
<dbReference type="NCBIfam" id="NF001616">
    <property type="entry name" value="PRK00405.1"/>
    <property type="match status" value="1"/>
</dbReference>
<dbReference type="Proteomes" id="UP000244932">
    <property type="component" value="Unassembled WGS sequence"/>
</dbReference>
<dbReference type="RefSeq" id="WP_108780557.1">
    <property type="nucleotide sequence ID" value="NZ_OMKW01000001.1"/>
</dbReference>
<keyword evidence="19" id="KW-1185">Reference proteome</keyword>
<dbReference type="Gene3D" id="3.90.1100.10">
    <property type="match status" value="2"/>
</dbReference>
<dbReference type="GO" id="GO:0003899">
    <property type="term" value="F:DNA-directed RNA polymerase activity"/>
    <property type="evidence" value="ECO:0007669"/>
    <property type="project" value="UniProtKB-UniRule"/>
</dbReference>
<dbReference type="InterPro" id="IPR007120">
    <property type="entry name" value="DNA-dir_RNAP_su2_dom"/>
</dbReference>
<reference evidence="18 19" key="1">
    <citation type="submission" date="2018-03" db="EMBL/GenBank/DDBJ databases">
        <authorList>
            <person name="Keele B.F."/>
        </authorList>
    </citation>
    <scope>NUCLEOTIDE SEQUENCE [LARGE SCALE GENOMIC DNA]</scope>
    <source>
        <strain evidence="18 19">CeCT 8812</strain>
    </source>
</reference>
<sequence>MVQTFSGHKRIRKYYGSIREVAKMPNLIEVQKSSYDLFLESGDGLEPMDGEGLMGVFQSVFPIKDFNETSILEFVKYELEHPKYDVEECQQRDMTYAAPLKVTLRLIVFEVDEDTGARSVKDIKEQDVYMGDLPLMTENGTFVVNGTERVIVSQMHRSPGVFFDHDRGKTHASGKLLFASRIIPYRGSWLDFEFDAKDIVFARIDRRRKLPVTTLLYALGLDQDGIMDAYYDTVTFRNVKDKGWATPFFPERIRGTKPTHDIINAADGELIAEAGKKVTPRTVKKLLDEGTVTEILVPYDNVFGRFVARDIVNPKTGYIYAEAGDEITEDLLAELNEAGHDEIPTLDIDHVNVGPYIRNTLSNDKNMNRDTALLDIYRVMRPGEPPTVEAASAMFDSMFFDSERYDLSAVGRVKMNMRLNLDAPDTMRTLRKEDIIAVIKALVELRDGHGEIDDIDHLGNRRVRSVGELMENQYRVGLLRMERAIKERMSSVEIDTVMPQDLINAKPAAAAVREFFGSSQLSQFMDQTNPLSEVTHKRRLSALGPGGLTRERAGFEVRDVHPTHYGRMCPIETPEGPNIGLINSLASFARVNKYGFIETPYRVVKDGQVTDEVQYMSATEESRYTVAQANAKLSDTGTFTDELISTRTAGEFELNPPENINLIDVSPKQLVSVAASLIPFLENDDANRALMGSNMQRQAVPLVKAEAPFVGTGIEEVVARDSGAAITARRAGVVDQVDAMRIVVRASGDLDPGDAGVDIYRLRKFQRSNQNTCINQRPLVKVGDRVRAGEVVADGPSTDLGELALGKNVLVAFMPWNGYNYEDSILISERIVKDDVFTSIHLEEFEVAARDTKLGPEEITRDIPNVGEEALRNLDEAGIVYIGAEVGPGDILVGKITPKGESPMTPEEKLLRAIFGEKASDVRDTSLRLPPGDYGTVVEVRVFNRHGVDKDERALQIEREEVERLQRDKDDELAILERNIYARLRDIITGKKAVKGPKGVKAGSIIDDEMLDETLTKGLWWQLALEDENDAKNVEALQAQFEAQKRTLDRRFEDKVDKVRRGDDLPPGVMKMVKVFIAVKRKLQPGDKMAGRHGNKGVISRVVPEEDMPFLGDGTQVDFVLNPLGVPSRMNVGQILETHMGWAARGLGSMVGEALDEYRRSGDMTPVKDAMKLAYGEDVYAEATGDMTDEEFLEAAGNVTPGVPIATPVFDGAKEPDVNDALKRAGLDESGQSIVFDGRTGEQFARPVTVGVKYLLKLHHLVDDKIHARSTGPYSLVTQQPLGGKAQFGGQRFGEMEVWALEAYGAAYTLQEMLTVKSDDVAGRTKVYEAIVKGDNDFEAGVPESFNVLVKEIRSLGLNVELLDSEIEEE</sequence>